<organism evidence="1 2">
    <name type="scientific">Pseudomonas kribbensis</name>
    <dbReference type="NCBI Taxonomy" id="1628086"/>
    <lineage>
        <taxon>Bacteria</taxon>
        <taxon>Pseudomonadati</taxon>
        <taxon>Pseudomonadota</taxon>
        <taxon>Gammaproteobacteria</taxon>
        <taxon>Pseudomonadales</taxon>
        <taxon>Pseudomonadaceae</taxon>
        <taxon>Pseudomonas</taxon>
    </lineage>
</organism>
<dbReference type="Proteomes" id="UP000253720">
    <property type="component" value="Chromosome"/>
</dbReference>
<keyword evidence="2" id="KW-1185">Reference proteome</keyword>
<dbReference type="RefSeq" id="WP_114881452.1">
    <property type="nucleotide sequence ID" value="NZ_CP029608.1"/>
</dbReference>
<dbReference type="KEGG" id="pke:DLD99_04915"/>
<gene>
    <name evidence="1" type="ORF">DLD99_04915</name>
</gene>
<evidence type="ECO:0000313" key="1">
    <source>
        <dbReference type="EMBL" id="AXI59833.1"/>
    </source>
</evidence>
<reference evidence="1 2" key="1">
    <citation type="submission" date="2018-05" db="EMBL/GenBank/DDBJ databases">
        <title>Complete genome sequence of Pseudomonas kribbensis 46-2(T).</title>
        <authorList>
            <person name="Jeong H."/>
            <person name="Lee S.-G."/>
            <person name="Rha E."/>
            <person name="Kim H."/>
        </authorList>
    </citation>
    <scope>NUCLEOTIDE SEQUENCE [LARGE SCALE GENOMIC DNA]</scope>
    <source>
        <strain evidence="1 2">46-2</strain>
    </source>
</reference>
<proteinExistence type="predicted"/>
<accession>A0A345RKL7</accession>
<sequence>MNTVERIIKNEPVADVVSLFALLWPAMRIDRMYGLYRSEVVQKGILVATYNSLFNDGVLSSDKSGKTVKGPNWKAPTFLVEKRYD</sequence>
<dbReference type="AlphaFoldDB" id="A0A345RKL7"/>
<protein>
    <submittedName>
        <fullName evidence="1">Immunity protein</fullName>
    </submittedName>
</protein>
<evidence type="ECO:0000313" key="2">
    <source>
        <dbReference type="Proteomes" id="UP000253720"/>
    </source>
</evidence>
<dbReference type="EMBL" id="CP029608">
    <property type="protein sequence ID" value="AXI59833.1"/>
    <property type="molecule type" value="Genomic_DNA"/>
</dbReference>
<name>A0A345RKL7_9PSED</name>